<sequence length="97" mass="10923">ALAFACITTLRLLTRSYDWDSLTAIRDFLVGTIASLTGSPESYAKQRMIVAKLNVTLVEILKIEWPTEWPTFIPDLVETSKTNETVCQNSMCILQLL</sequence>
<feature type="non-terminal residue" evidence="2">
    <location>
        <position position="1"/>
    </location>
</feature>
<dbReference type="GO" id="GO:0005737">
    <property type="term" value="C:cytoplasm"/>
    <property type="evidence" value="ECO:0007669"/>
    <property type="project" value="TreeGrafter"/>
</dbReference>
<proteinExistence type="predicted"/>
<feature type="non-terminal residue" evidence="2">
    <location>
        <position position="97"/>
    </location>
</feature>
<evidence type="ECO:0000313" key="2">
    <source>
        <dbReference type="EMBL" id="KNC70280.1"/>
    </source>
</evidence>
<dbReference type="eggNOG" id="KOG2020">
    <property type="taxonomic scope" value="Eukaryota"/>
</dbReference>
<evidence type="ECO:0000259" key="1">
    <source>
        <dbReference type="Pfam" id="PF08389"/>
    </source>
</evidence>
<dbReference type="InterPro" id="IPR011989">
    <property type="entry name" value="ARM-like"/>
</dbReference>
<name>A0A0L0F0N4_9EUKA</name>
<reference evidence="2 3" key="1">
    <citation type="submission" date="2011-02" db="EMBL/GenBank/DDBJ databases">
        <title>The Genome Sequence of Sphaeroforma arctica JP610.</title>
        <authorList>
            <consortium name="The Broad Institute Genome Sequencing Platform"/>
            <person name="Russ C."/>
            <person name="Cuomo C."/>
            <person name="Young S.K."/>
            <person name="Zeng Q."/>
            <person name="Gargeya S."/>
            <person name="Alvarado L."/>
            <person name="Berlin A."/>
            <person name="Chapman S.B."/>
            <person name="Chen Z."/>
            <person name="Freedman E."/>
            <person name="Gellesch M."/>
            <person name="Goldberg J."/>
            <person name="Griggs A."/>
            <person name="Gujja S."/>
            <person name="Heilman E."/>
            <person name="Heiman D."/>
            <person name="Howarth C."/>
            <person name="Mehta T."/>
            <person name="Neiman D."/>
            <person name="Pearson M."/>
            <person name="Roberts A."/>
            <person name="Saif S."/>
            <person name="Shea T."/>
            <person name="Shenoy N."/>
            <person name="Sisk P."/>
            <person name="Stolte C."/>
            <person name="Sykes S."/>
            <person name="White J."/>
            <person name="Yandava C."/>
            <person name="Burger G."/>
            <person name="Gray M.W."/>
            <person name="Holland P.W.H."/>
            <person name="King N."/>
            <person name="Lang F.B.F."/>
            <person name="Roger A.J."/>
            <person name="Ruiz-Trillo I."/>
            <person name="Haas B."/>
            <person name="Nusbaum C."/>
            <person name="Birren B."/>
        </authorList>
    </citation>
    <scope>NUCLEOTIDE SEQUENCE [LARGE SCALE GENOMIC DNA]</scope>
    <source>
        <strain evidence="2 3">JP610</strain>
    </source>
</reference>
<keyword evidence="3" id="KW-1185">Reference proteome</keyword>
<evidence type="ECO:0000313" key="3">
    <source>
        <dbReference type="Proteomes" id="UP000054560"/>
    </source>
</evidence>
<feature type="domain" description="Exportin-1/Importin-beta-like" evidence="1">
    <location>
        <begin position="47"/>
        <end position="97"/>
    </location>
</feature>
<dbReference type="GO" id="GO:0000055">
    <property type="term" value="P:ribosomal large subunit export from nucleus"/>
    <property type="evidence" value="ECO:0007669"/>
    <property type="project" value="TreeGrafter"/>
</dbReference>
<dbReference type="Proteomes" id="UP000054560">
    <property type="component" value="Unassembled WGS sequence"/>
</dbReference>
<dbReference type="RefSeq" id="XP_014144182.1">
    <property type="nucleotide sequence ID" value="XM_014288707.1"/>
</dbReference>
<dbReference type="GeneID" id="25917700"/>
<dbReference type="InterPro" id="IPR016024">
    <property type="entry name" value="ARM-type_fold"/>
</dbReference>
<dbReference type="STRING" id="667725.A0A0L0F0N4"/>
<dbReference type="InterPro" id="IPR013598">
    <property type="entry name" value="Exportin-1/Importin-b-like"/>
</dbReference>
<protein>
    <recommendedName>
        <fullName evidence="1">Exportin-1/Importin-beta-like domain-containing protein</fullName>
    </recommendedName>
</protein>
<dbReference type="PANTHER" id="PTHR11223:SF2">
    <property type="entry name" value="EXPORTIN-1"/>
    <property type="match status" value="1"/>
</dbReference>
<dbReference type="InterPro" id="IPR045065">
    <property type="entry name" value="XPO1/5"/>
</dbReference>
<dbReference type="Pfam" id="PF08389">
    <property type="entry name" value="Xpo1"/>
    <property type="match status" value="1"/>
</dbReference>
<gene>
    <name evidence="2" type="ORF">SARC_17196</name>
</gene>
<dbReference type="GO" id="GO:0000056">
    <property type="term" value="P:ribosomal small subunit export from nucleus"/>
    <property type="evidence" value="ECO:0007669"/>
    <property type="project" value="TreeGrafter"/>
</dbReference>
<accession>A0A0L0F0N4</accession>
<dbReference type="GO" id="GO:0005634">
    <property type="term" value="C:nucleus"/>
    <property type="evidence" value="ECO:0007669"/>
    <property type="project" value="TreeGrafter"/>
</dbReference>
<organism evidence="2 3">
    <name type="scientific">Sphaeroforma arctica JP610</name>
    <dbReference type="NCBI Taxonomy" id="667725"/>
    <lineage>
        <taxon>Eukaryota</taxon>
        <taxon>Ichthyosporea</taxon>
        <taxon>Ichthyophonida</taxon>
        <taxon>Sphaeroforma</taxon>
    </lineage>
</organism>
<dbReference type="GO" id="GO:0006611">
    <property type="term" value="P:protein export from nucleus"/>
    <property type="evidence" value="ECO:0007669"/>
    <property type="project" value="InterPro"/>
</dbReference>
<dbReference type="Gene3D" id="1.25.10.10">
    <property type="entry name" value="Leucine-rich Repeat Variant"/>
    <property type="match status" value="1"/>
</dbReference>
<dbReference type="OrthoDB" id="27218at2759"/>
<dbReference type="EMBL" id="KQ251606">
    <property type="protein sequence ID" value="KNC70280.1"/>
    <property type="molecule type" value="Genomic_DNA"/>
</dbReference>
<dbReference type="AlphaFoldDB" id="A0A0L0F0N4"/>
<dbReference type="PANTHER" id="PTHR11223">
    <property type="entry name" value="EXPORTIN 1/5"/>
    <property type="match status" value="1"/>
</dbReference>
<dbReference type="GO" id="GO:0005049">
    <property type="term" value="F:nuclear export signal receptor activity"/>
    <property type="evidence" value="ECO:0007669"/>
    <property type="project" value="InterPro"/>
</dbReference>
<dbReference type="SUPFAM" id="SSF48371">
    <property type="entry name" value="ARM repeat"/>
    <property type="match status" value="1"/>
</dbReference>